<comment type="caution">
    <text evidence="5">The sequence shown here is derived from an EMBL/GenBank/DDBJ whole genome shotgun (WGS) entry which is preliminary data.</text>
</comment>
<dbReference type="GO" id="GO:0005524">
    <property type="term" value="F:ATP binding"/>
    <property type="evidence" value="ECO:0007669"/>
    <property type="project" value="UniProtKB-KW"/>
</dbReference>
<evidence type="ECO:0000259" key="4">
    <source>
        <dbReference type="PROSITE" id="PS50893"/>
    </source>
</evidence>
<organism evidence="5 6">
    <name type="scientific">Candidatus Limivivens intestinipullorum</name>
    <dbReference type="NCBI Taxonomy" id="2840858"/>
    <lineage>
        <taxon>Bacteria</taxon>
        <taxon>Bacillati</taxon>
        <taxon>Bacillota</taxon>
        <taxon>Clostridia</taxon>
        <taxon>Lachnospirales</taxon>
        <taxon>Lachnospiraceae</taxon>
        <taxon>Lachnospiraceae incertae sedis</taxon>
        <taxon>Candidatus Limivivens</taxon>
    </lineage>
</organism>
<dbReference type="PANTHER" id="PTHR42711">
    <property type="entry name" value="ABC TRANSPORTER ATP-BINDING PROTEIN"/>
    <property type="match status" value="1"/>
</dbReference>
<dbReference type="AlphaFoldDB" id="A0A9D1EQZ5"/>
<reference evidence="5" key="2">
    <citation type="journal article" date="2021" name="PeerJ">
        <title>Extensive microbial diversity within the chicken gut microbiome revealed by metagenomics and culture.</title>
        <authorList>
            <person name="Gilroy R."/>
            <person name="Ravi A."/>
            <person name="Getino M."/>
            <person name="Pursley I."/>
            <person name="Horton D.L."/>
            <person name="Alikhan N.F."/>
            <person name="Baker D."/>
            <person name="Gharbi K."/>
            <person name="Hall N."/>
            <person name="Watson M."/>
            <person name="Adriaenssens E.M."/>
            <person name="Foster-Nyarko E."/>
            <person name="Jarju S."/>
            <person name="Secka A."/>
            <person name="Antonio M."/>
            <person name="Oren A."/>
            <person name="Chaudhuri R.R."/>
            <person name="La Ragione R."/>
            <person name="Hildebrand F."/>
            <person name="Pallen M.J."/>
        </authorList>
    </citation>
    <scope>NUCLEOTIDE SEQUENCE</scope>
    <source>
        <strain evidence="5">CHK190-19873</strain>
    </source>
</reference>
<dbReference type="EMBL" id="DVIQ01000015">
    <property type="protein sequence ID" value="HIS30427.1"/>
    <property type="molecule type" value="Genomic_DNA"/>
</dbReference>
<dbReference type="InterPro" id="IPR027417">
    <property type="entry name" value="P-loop_NTPase"/>
</dbReference>
<sequence>MITVEHLRKDFTYYKKMTGLKGSMRNIFHRETLTKEAVRDISFSVEQGEMVGFLGPNGAGKTTTLKILSGILFPTDGKVEIDGFVPWERKNAFKKRISIVMGQKNQLWWDLPASDSFYLNKCMFEVDDGDYRDIVTELSELLDVRDLMNVQVRRLSLGERMKMEILAALIHRPDILFLDEPTIGLDLLSQQKIREFLKIYNERQNTTVIITSHYMADIEALCDRAMIINQGHLVYDGKLGEINQLFGRRKLLSVKTARPADTKKLSAYGIVREQNAAGAVLEVSQEHIQEVVTAILSSLQIEDFTVTEIPIEENIARFYQKEAVMP</sequence>
<keyword evidence="3 5" id="KW-0067">ATP-binding</keyword>
<dbReference type="CDD" id="cd03267">
    <property type="entry name" value="ABC_NatA_like"/>
    <property type="match status" value="1"/>
</dbReference>
<dbReference type="PANTHER" id="PTHR42711:SF4">
    <property type="entry name" value="ABC TRANSPORTER RELATED"/>
    <property type="match status" value="1"/>
</dbReference>
<reference evidence="5" key="1">
    <citation type="submission" date="2020-10" db="EMBL/GenBank/DDBJ databases">
        <authorList>
            <person name="Gilroy R."/>
        </authorList>
    </citation>
    <scope>NUCLEOTIDE SEQUENCE</scope>
    <source>
        <strain evidence="5">CHK190-19873</strain>
    </source>
</reference>
<dbReference type="InterPro" id="IPR050763">
    <property type="entry name" value="ABC_transporter_ATP-binding"/>
</dbReference>
<feature type="domain" description="ABC transporter" evidence="4">
    <location>
        <begin position="22"/>
        <end position="255"/>
    </location>
</feature>
<proteinExistence type="predicted"/>
<evidence type="ECO:0000313" key="5">
    <source>
        <dbReference type="EMBL" id="HIS30427.1"/>
    </source>
</evidence>
<protein>
    <submittedName>
        <fullName evidence="5">ABC transporter ATP-binding protein</fullName>
    </submittedName>
</protein>
<dbReference type="Gene3D" id="3.40.50.300">
    <property type="entry name" value="P-loop containing nucleotide triphosphate hydrolases"/>
    <property type="match status" value="1"/>
</dbReference>
<dbReference type="Proteomes" id="UP000823935">
    <property type="component" value="Unassembled WGS sequence"/>
</dbReference>
<evidence type="ECO:0000313" key="6">
    <source>
        <dbReference type="Proteomes" id="UP000823935"/>
    </source>
</evidence>
<accession>A0A9D1EQZ5</accession>
<evidence type="ECO:0000256" key="3">
    <source>
        <dbReference type="ARBA" id="ARBA00022840"/>
    </source>
</evidence>
<keyword evidence="2" id="KW-0547">Nucleotide-binding</keyword>
<dbReference type="InterPro" id="IPR003593">
    <property type="entry name" value="AAA+_ATPase"/>
</dbReference>
<evidence type="ECO:0000256" key="1">
    <source>
        <dbReference type="ARBA" id="ARBA00022448"/>
    </source>
</evidence>
<name>A0A9D1EQZ5_9FIRM</name>
<dbReference type="PROSITE" id="PS00211">
    <property type="entry name" value="ABC_TRANSPORTER_1"/>
    <property type="match status" value="1"/>
</dbReference>
<dbReference type="SUPFAM" id="SSF52540">
    <property type="entry name" value="P-loop containing nucleoside triphosphate hydrolases"/>
    <property type="match status" value="1"/>
</dbReference>
<dbReference type="Pfam" id="PF00005">
    <property type="entry name" value="ABC_tran"/>
    <property type="match status" value="1"/>
</dbReference>
<evidence type="ECO:0000256" key="2">
    <source>
        <dbReference type="ARBA" id="ARBA00022741"/>
    </source>
</evidence>
<dbReference type="SMART" id="SM00382">
    <property type="entry name" value="AAA"/>
    <property type="match status" value="1"/>
</dbReference>
<dbReference type="InterPro" id="IPR003439">
    <property type="entry name" value="ABC_transporter-like_ATP-bd"/>
</dbReference>
<dbReference type="InterPro" id="IPR017871">
    <property type="entry name" value="ABC_transporter-like_CS"/>
</dbReference>
<dbReference type="GO" id="GO:0016887">
    <property type="term" value="F:ATP hydrolysis activity"/>
    <property type="evidence" value="ECO:0007669"/>
    <property type="project" value="InterPro"/>
</dbReference>
<keyword evidence="1" id="KW-0813">Transport</keyword>
<dbReference type="PROSITE" id="PS50893">
    <property type="entry name" value="ABC_TRANSPORTER_2"/>
    <property type="match status" value="1"/>
</dbReference>
<gene>
    <name evidence="5" type="ORF">IAB44_02605</name>
</gene>